<dbReference type="GO" id="GO:0090729">
    <property type="term" value="F:toxin activity"/>
    <property type="evidence" value="ECO:0007669"/>
    <property type="project" value="InterPro"/>
</dbReference>
<gene>
    <name evidence="2" type="ORF">DICPUDRAFT_95086</name>
</gene>
<dbReference type="PANTHER" id="PTHR35598">
    <property type="entry name" value="ENDOTOXIN_N DOMAIN-CONTAINING PROTEIN"/>
    <property type="match status" value="1"/>
</dbReference>
<reference evidence="3" key="1">
    <citation type="journal article" date="2011" name="Genome Biol.">
        <title>Comparative genomics of the social amoebae Dictyostelium discoideum and Dictyostelium purpureum.</title>
        <authorList>
            <consortium name="US DOE Joint Genome Institute (JGI-PGF)"/>
            <person name="Sucgang R."/>
            <person name="Kuo A."/>
            <person name="Tian X."/>
            <person name="Salerno W."/>
            <person name="Parikh A."/>
            <person name="Feasley C.L."/>
            <person name="Dalin E."/>
            <person name="Tu H."/>
            <person name="Huang E."/>
            <person name="Barry K."/>
            <person name="Lindquist E."/>
            <person name="Shapiro H."/>
            <person name="Bruce D."/>
            <person name="Schmutz J."/>
            <person name="Salamov A."/>
            <person name="Fey P."/>
            <person name="Gaudet P."/>
            <person name="Anjard C."/>
            <person name="Babu M.M."/>
            <person name="Basu S."/>
            <person name="Bushmanova Y."/>
            <person name="van der Wel H."/>
            <person name="Katoh-Kurasawa M."/>
            <person name="Dinh C."/>
            <person name="Coutinho P.M."/>
            <person name="Saito T."/>
            <person name="Elias M."/>
            <person name="Schaap P."/>
            <person name="Kay R.R."/>
            <person name="Henrissat B."/>
            <person name="Eichinger L."/>
            <person name="Rivero F."/>
            <person name="Putnam N.H."/>
            <person name="West C.M."/>
            <person name="Loomis W.F."/>
            <person name="Chisholm R.L."/>
            <person name="Shaulsky G."/>
            <person name="Strassmann J.E."/>
            <person name="Queller D.C."/>
            <person name="Kuspa A."/>
            <person name="Grigoriev I.V."/>
        </authorList>
    </citation>
    <scope>NUCLEOTIDE SEQUENCE [LARGE SCALE GENOMIC DNA]</scope>
    <source>
        <strain evidence="3">QSDP1</strain>
    </source>
</reference>
<evidence type="ECO:0000313" key="2">
    <source>
        <dbReference type="EMBL" id="EGC33233.1"/>
    </source>
</evidence>
<name>F0ZS32_DICPU</name>
<dbReference type="RefSeq" id="XP_003290226.1">
    <property type="nucleotide sequence ID" value="XM_003290178.1"/>
</dbReference>
<dbReference type="AlphaFoldDB" id="F0ZS32"/>
<feature type="transmembrane region" description="Helical" evidence="1">
    <location>
        <begin position="20"/>
        <end position="43"/>
    </location>
</feature>
<dbReference type="PANTHER" id="PTHR35598:SF3">
    <property type="entry name" value="N-TERMINAL DELTA ENDOTOXIN DOMAIN-CONTAINING PROTEIN-RELATED"/>
    <property type="match status" value="1"/>
</dbReference>
<dbReference type="GeneID" id="10504581"/>
<dbReference type="VEuPathDB" id="AmoebaDB:DICPUDRAFT_95086"/>
<dbReference type="InterPro" id="IPR036716">
    <property type="entry name" value="Pest_crys_N_sf"/>
</dbReference>
<evidence type="ECO:0000313" key="3">
    <source>
        <dbReference type="Proteomes" id="UP000001064"/>
    </source>
</evidence>
<keyword evidence="1" id="KW-0812">Transmembrane</keyword>
<dbReference type="Proteomes" id="UP000001064">
    <property type="component" value="Unassembled WGS sequence"/>
</dbReference>
<keyword evidence="3" id="KW-1185">Reference proteome</keyword>
<proteinExistence type="predicted"/>
<keyword evidence="1" id="KW-0472">Membrane</keyword>
<evidence type="ECO:0000256" key="1">
    <source>
        <dbReference type="SAM" id="Phobius"/>
    </source>
</evidence>
<dbReference type="SUPFAM" id="SSF56849">
    <property type="entry name" value="delta-Endotoxin (insectocide), N-terminal domain"/>
    <property type="match status" value="1"/>
</dbReference>
<dbReference type="InParanoid" id="F0ZS32"/>
<dbReference type="EMBL" id="GL871151">
    <property type="protein sequence ID" value="EGC33233.1"/>
    <property type="molecule type" value="Genomic_DNA"/>
</dbReference>
<keyword evidence="1" id="KW-1133">Transmembrane helix</keyword>
<dbReference type="OrthoDB" id="24118at2759"/>
<sequence>MEDKSNEIQSSDFMESTGSILTGLIGSVPVVGSMLGGLFGALWPGPKYVTVEEFQKEIKKLKEQMIAMVDMLEGKIDAALDLVFNTIIDIEVLALINSGNHFSDAVNLWAERNGKKVTNIPKKKSKFAMEIQDLSDEGIKDLCRTQYQIFTDNAEKCIILLSDDRFNEYSLSALYICNGTLCFKPIGINGSVIGVKNNLHQKINGFHMVAGKGYFKALKKGVSPSDKFLSKVVNTAALVHYADKRLYKYPVQKLSDYTQIGSDTGLVMKLFEKTYVPWLDSFRIADKTKNDGTIDFVTGQSQITPLSNLRPGFNTLFNFKFVTPPCKKVLVNVHLAAFNNINFKINELLVFSPQYSFDTNSLPMNCPTMEAIRIGVESGGQVPSSIKYGIQSHIFEFDTARTSFEFMFFTDNSLNQGNDNLHMEDINFTLLE</sequence>
<organism evidence="2 3">
    <name type="scientific">Dictyostelium purpureum</name>
    <name type="common">Slime mold</name>
    <dbReference type="NCBI Taxonomy" id="5786"/>
    <lineage>
        <taxon>Eukaryota</taxon>
        <taxon>Amoebozoa</taxon>
        <taxon>Evosea</taxon>
        <taxon>Eumycetozoa</taxon>
        <taxon>Dictyostelia</taxon>
        <taxon>Dictyosteliales</taxon>
        <taxon>Dictyosteliaceae</taxon>
        <taxon>Dictyostelium</taxon>
    </lineage>
</organism>
<protein>
    <submittedName>
        <fullName evidence="2">Expressed protein</fullName>
    </submittedName>
</protein>
<dbReference type="Gene3D" id="1.20.190.10">
    <property type="entry name" value="Pesticidal crystal protein, N-terminal domain"/>
    <property type="match status" value="1"/>
</dbReference>
<dbReference type="KEGG" id="dpp:DICPUDRAFT_95086"/>
<accession>F0ZS32</accession>